<dbReference type="OrthoDB" id="5334976at2759"/>
<dbReference type="HOGENOM" id="CLU_477316_0_0_1"/>
<name>S8A6Z9_DACHA</name>
<feature type="region of interest" description="Disordered" evidence="1">
    <location>
        <begin position="200"/>
        <end position="393"/>
    </location>
</feature>
<accession>S8A6Z9</accession>
<feature type="compositionally biased region" description="Polar residues" evidence="1">
    <location>
        <begin position="379"/>
        <end position="392"/>
    </location>
</feature>
<reference evidence="2 3" key="1">
    <citation type="journal article" date="2013" name="PLoS Genet.">
        <title>Genomic mechanisms accounting for the adaptation to parasitism in nematode-trapping fungi.</title>
        <authorList>
            <person name="Meerupati T."/>
            <person name="Andersson K.M."/>
            <person name="Friman E."/>
            <person name="Kumar D."/>
            <person name="Tunlid A."/>
            <person name="Ahren D."/>
        </authorList>
    </citation>
    <scope>NUCLEOTIDE SEQUENCE [LARGE SCALE GENOMIC DNA]</scope>
    <source>
        <strain evidence="2 3">CBS 200.50</strain>
    </source>
</reference>
<organism evidence="2 3">
    <name type="scientific">Dactylellina haptotyla (strain CBS 200.50)</name>
    <name type="common">Nematode-trapping fungus</name>
    <name type="synonym">Monacrosporium haptotylum</name>
    <dbReference type="NCBI Taxonomy" id="1284197"/>
    <lineage>
        <taxon>Eukaryota</taxon>
        <taxon>Fungi</taxon>
        <taxon>Dikarya</taxon>
        <taxon>Ascomycota</taxon>
        <taxon>Pezizomycotina</taxon>
        <taxon>Orbiliomycetes</taxon>
        <taxon>Orbiliales</taxon>
        <taxon>Orbiliaceae</taxon>
        <taxon>Dactylellina</taxon>
    </lineage>
</organism>
<evidence type="ECO:0000313" key="3">
    <source>
        <dbReference type="Proteomes" id="UP000015100"/>
    </source>
</evidence>
<dbReference type="OMA" id="NKTCERA"/>
<gene>
    <name evidence="2" type="ORF">H072_9555</name>
</gene>
<keyword evidence="3" id="KW-1185">Reference proteome</keyword>
<evidence type="ECO:0000256" key="1">
    <source>
        <dbReference type="SAM" id="MobiDB-lite"/>
    </source>
</evidence>
<dbReference type="Proteomes" id="UP000015100">
    <property type="component" value="Unassembled WGS sequence"/>
</dbReference>
<evidence type="ECO:0000313" key="2">
    <source>
        <dbReference type="EMBL" id="EPS36886.1"/>
    </source>
</evidence>
<proteinExistence type="predicted"/>
<protein>
    <submittedName>
        <fullName evidence="2">Uncharacterized protein</fullName>
    </submittedName>
</protein>
<feature type="compositionally biased region" description="Basic and acidic residues" evidence="1">
    <location>
        <begin position="488"/>
        <end position="512"/>
    </location>
</feature>
<dbReference type="AlphaFoldDB" id="S8A6Z9"/>
<dbReference type="EMBL" id="AQGS01000814">
    <property type="protein sequence ID" value="EPS36886.1"/>
    <property type="molecule type" value="Genomic_DNA"/>
</dbReference>
<feature type="compositionally biased region" description="Low complexity" evidence="1">
    <location>
        <begin position="361"/>
        <end position="375"/>
    </location>
</feature>
<feature type="compositionally biased region" description="Basic residues" evidence="1">
    <location>
        <begin position="349"/>
        <end position="360"/>
    </location>
</feature>
<sequence>MAPRERLAAGSIFFAYQERPKISTSGMVNGSTKDVVDMHWLNADDLAVQVETGPDAPTSITLAPFMAISLHENHLIGLPIVKIPYTMTFNKTCERAERVDRTYLAITPTENTVRLKSKRFDTRYRPLENTDFPPQKIYKDPKTGKPMPEWDALIDLALPVIIQNDNIEWHAEMYKAPVAEVIRLIRLYRFVNGLDIDIPDTEELDNDGEPLDLEDRDRTQRRPVELIGPGVCRPKQKKEITPPSRDSGKQNFSTKVIIKPAKPDPAPIAQPKIMNPTVPNIKPVDKPAQPAHQPTQSTWANIASKGNGQSSIQQGTTVAQPSHNHPEQGGYRGGQQWNNRGGGHNNGGRGRRGRGGRHNANRNGNFGQQNGQQAGPSAGRNQKQTDSGNKQPEIQAPNKAVNAEQKTQFPLNGQLAGLLKEAFITAKHIPDIGKEEPAPTEEIMALAREKELAAQRAIDARKAAQKKLDLNAKDQYNFAAFVRARDKKAPKLESPADDKDSAQAISDNDRTTWNKPDCGLVQEEWPQDWYKLKPGETMIEGVKEVPTREGWEFQAPNPPFWDLCQEWLGIEEKYRRYKNWDS</sequence>
<feature type="compositionally biased region" description="Polar residues" evidence="1">
    <location>
        <begin position="292"/>
        <end position="323"/>
    </location>
</feature>
<feature type="compositionally biased region" description="Basic and acidic residues" evidence="1">
    <location>
        <begin position="213"/>
        <end position="224"/>
    </location>
</feature>
<reference evidence="3" key="2">
    <citation type="submission" date="2013-04" db="EMBL/GenBank/DDBJ databases">
        <title>Genomic mechanisms accounting for the adaptation to parasitism in nematode-trapping fungi.</title>
        <authorList>
            <person name="Ahren D.G."/>
        </authorList>
    </citation>
    <scope>NUCLEOTIDE SEQUENCE [LARGE SCALE GENOMIC DNA]</scope>
    <source>
        <strain evidence="3">CBS 200.50</strain>
    </source>
</reference>
<feature type="compositionally biased region" description="Acidic residues" evidence="1">
    <location>
        <begin position="200"/>
        <end position="212"/>
    </location>
</feature>
<feature type="region of interest" description="Disordered" evidence="1">
    <location>
        <begin position="488"/>
        <end position="515"/>
    </location>
</feature>
<comment type="caution">
    <text evidence="2">The sequence shown here is derived from an EMBL/GenBank/DDBJ whole genome shotgun (WGS) entry which is preliminary data.</text>
</comment>